<accession>A0A0P9D991</accession>
<evidence type="ECO:0000313" key="2">
    <source>
        <dbReference type="Proteomes" id="UP000050509"/>
    </source>
</evidence>
<sequence length="151" mass="16082">MQRTLRVTIALLLGLIVLATLVMLLSPAARRLAPSWLFYDLVVRQVAPLPPAAEQYVLAAGNDFCSIGRDSACGGYRLVNARSLQVGAGDQAAGVQAAWCIDYVVQRRNTGALSGGLIAWANIPRAMILMQTAAGFDSFGVEKCSGTTLER</sequence>
<keyword evidence="2" id="KW-1185">Reference proteome</keyword>
<organism evidence="1 2">
    <name type="scientific">Kouleothrix aurantiaca</name>
    <dbReference type="NCBI Taxonomy" id="186479"/>
    <lineage>
        <taxon>Bacteria</taxon>
        <taxon>Bacillati</taxon>
        <taxon>Chloroflexota</taxon>
        <taxon>Chloroflexia</taxon>
        <taxon>Chloroflexales</taxon>
        <taxon>Roseiflexineae</taxon>
        <taxon>Roseiflexaceae</taxon>
        <taxon>Kouleothrix</taxon>
    </lineage>
</organism>
<dbReference type="EMBL" id="LJCR01000079">
    <property type="protein sequence ID" value="KPV54297.1"/>
    <property type="molecule type" value="Genomic_DNA"/>
</dbReference>
<reference evidence="1 2" key="1">
    <citation type="submission" date="2015-09" db="EMBL/GenBank/DDBJ databases">
        <title>Draft genome sequence of Kouleothrix aurantiaca JCM 19913.</title>
        <authorList>
            <person name="Hemp J."/>
        </authorList>
    </citation>
    <scope>NUCLEOTIDE SEQUENCE [LARGE SCALE GENOMIC DNA]</scope>
    <source>
        <strain evidence="1 2">COM-B</strain>
    </source>
</reference>
<comment type="caution">
    <text evidence="1">The sequence shown here is derived from an EMBL/GenBank/DDBJ whole genome shotgun (WGS) entry which is preliminary data.</text>
</comment>
<name>A0A0P9D991_9CHLR</name>
<proteinExistence type="predicted"/>
<protein>
    <submittedName>
        <fullName evidence="1">Uncharacterized protein</fullName>
    </submittedName>
</protein>
<dbReference type="Proteomes" id="UP000050509">
    <property type="component" value="Unassembled WGS sequence"/>
</dbReference>
<evidence type="ECO:0000313" key="1">
    <source>
        <dbReference type="EMBL" id="KPV54297.1"/>
    </source>
</evidence>
<gene>
    <name evidence="1" type="ORF">SE17_04645</name>
</gene>
<dbReference type="AlphaFoldDB" id="A0A0P9D991"/>